<keyword evidence="2" id="KW-0812">Transmembrane</keyword>
<feature type="compositionally biased region" description="Basic and acidic residues" evidence="1">
    <location>
        <begin position="295"/>
        <end position="308"/>
    </location>
</feature>
<feature type="region of interest" description="Disordered" evidence="1">
    <location>
        <begin position="295"/>
        <end position="314"/>
    </location>
</feature>
<keyword evidence="2" id="KW-1133">Transmembrane helix</keyword>
<feature type="transmembrane region" description="Helical" evidence="2">
    <location>
        <begin position="429"/>
        <end position="449"/>
    </location>
</feature>
<evidence type="ECO:0000256" key="2">
    <source>
        <dbReference type="SAM" id="Phobius"/>
    </source>
</evidence>
<keyword evidence="4" id="KW-1185">Reference proteome</keyword>
<comment type="caution">
    <text evidence="3">The sequence shown here is derived from an EMBL/GenBank/DDBJ whole genome shotgun (WGS) entry which is preliminary data.</text>
</comment>
<gene>
    <name evidence="3" type="ORF">EEDITHA_LOCUS10442</name>
</gene>
<reference evidence="3" key="1">
    <citation type="submission" date="2022-03" db="EMBL/GenBank/DDBJ databases">
        <authorList>
            <person name="Tunstrom K."/>
        </authorList>
    </citation>
    <scope>NUCLEOTIDE SEQUENCE</scope>
</reference>
<keyword evidence="2" id="KW-0472">Membrane</keyword>
<protein>
    <submittedName>
        <fullName evidence="3">Uncharacterized protein</fullName>
    </submittedName>
</protein>
<sequence length="478" mass="55152">MLLVLLLISLVSCDWVEISQNTYKKEAPRRAMQSINSRYEEKLKDNRIYRNNLTIEKQWNKATIDRVTNIGNIKRVHEPSVRTPSLSLRPNQYVSTKLTDNTNVNNRHGDSEYPYLSIPNPFHEKETRIKWRGTTHREFTTRPSDINISTGEDKKVSIIGSDENKIFKEQDKNKKFGIITDESTEDGDDLQMYRIKNFQRLPTTGQNLPENILKFKHNFVSTTPVTKTSIIDAIFDKDNTNYFQKIENFNEEDLNESSLRNDFKFSNISIKTKSKFHVIKVDELPFVTGDDRVSKLDENRSSNSKDSDGAELNTNFQEITINNENLKETKKKDVIDRLEEISNANKGEAMGKMWNIVKIVTDTIYKNTHRSFKSKVTYLEGLKSTILTSIEEHFENVWPDDVEHRGYSRRARSTQARGHVEFPSSESTLMSISFLTFAVFLIKLVLQVIHTYKNKTMMVSPAMVAAVGRAAAKLRSQS</sequence>
<dbReference type="EMBL" id="CAKOGL010000014">
    <property type="protein sequence ID" value="CAH2094931.1"/>
    <property type="molecule type" value="Genomic_DNA"/>
</dbReference>
<organism evidence="3 4">
    <name type="scientific">Euphydryas editha</name>
    <name type="common">Edith's checkerspot</name>
    <dbReference type="NCBI Taxonomy" id="104508"/>
    <lineage>
        <taxon>Eukaryota</taxon>
        <taxon>Metazoa</taxon>
        <taxon>Ecdysozoa</taxon>
        <taxon>Arthropoda</taxon>
        <taxon>Hexapoda</taxon>
        <taxon>Insecta</taxon>
        <taxon>Pterygota</taxon>
        <taxon>Neoptera</taxon>
        <taxon>Endopterygota</taxon>
        <taxon>Lepidoptera</taxon>
        <taxon>Glossata</taxon>
        <taxon>Ditrysia</taxon>
        <taxon>Papilionoidea</taxon>
        <taxon>Nymphalidae</taxon>
        <taxon>Nymphalinae</taxon>
        <taxon>Euphydryas</taxon>
    </lineage>
</organism>
<evidence type="ECO:0000256" key="1">
    <source>
        <dbReference type="SAM" id="MobiDB-lite"/>
    </source>
</evidence>
<accession>A0AAU9U756</accession>
<proteinExistence type="predicted"/>
<evidence type="ECO:0000313" key="3">
    <source>
        <dbReference type="EMBL" id="CAH2094931.1"/>
    </source>
</evidence>
<dbReference type="AlphaFoldDB" id="A0AAU9U756"/>
<name>A0AAU9U756_EUPED</name>
<dbReference type="Proteomes" id="UP001153954">
    <property type="component" value="Unassembled WGS sequence"/>
</dbReference>
<evidence type="ECO:0000313" key="4">
    <source>
        <dbReference type="Proteomes" id="UP001153954"/>
    </source>
</evidence>